<dbReference type="GO" id="GO:0005524">
    <property type="term" value="F:ATP binding"/>
    <property type="evidence" value="ECO:0007669"/>
    <property type="project" value="UniProtKB-UniRule"/>
</dbReference>
<dbReference type="PROSITE" id="PS01047">
    <property type="entry name" value="HMA_1"/>
    <property type="match status" value="1"/>
</dbReference>
<dbReference type="OrthoDB" id="432719at2759"/>
<dbReference type="Gene3D" id="3.40.50.1000">
    <property type="entry name" value="HAD superfamily/HAD-like"/>
    <property type="match status" value="1"/>
</dbReference>
<evidence type="ECO:0000256" key="6">
    <source>
        <dbReference type="ARBA" id="ARBA00022737"/>
    </source>
</evidence>
<dbReference type="InterPro" id="IPR036163">
    <property type="entry name" value="HMA_dom_sf"/>
</dbReference>
<evidence type="ECO:0000256" key="2">
    <source>
        <dbReference type="ARBA" id="ARBA00006024"/>
    </source>
</evidence>
<gene>
    <name evidence="18" type="ORF">KASA_0H00506G</name>
</gene>
<dbReference type="InterPro" id="IPR018303">
    <property type="entry name" value="ATPase_P-typ_P_site"/>
</dbReference>
<keyword evidence="5 16" id="KW-0479">Metal-binding</keyword>
<organism evidence="18 19">
    <name type="scientific">Maudiozyma saulgeensis</name>
    <dbReference type="NCBI Taxonomy" id="1789683"/>
    <lineage>
        <taxon>Eukaryota</taxon>
        <taxon>Fungi</taxon>
        <taxon>Dikarya</taxon>
        <taxon>Ascomycota</taxon>
        <taxon>Saccharomycotina</taxon>
        <taxon>Saccharomycetes</taxon>
        <taxon>Saccharomycetales</taxon>
        <taxon>Saccharomycetaceae</taxon>
        <taxon>Maudiozyma</taxon>
    </lineage>
</organism>
<dbReference type="InterPro" id="IPR017969">
    <property type="entry name" value="Heavy-metal-associated_CS"/>
</dbReference>
<keyword evidence="10" id="KW-0460">Magnesium</keyword>
<dbReference type="Gene3D" id="2.70.150.10">
    <property type="entry name" value="Calcium-transporting ATPase, cytoplasmic transduction domain A"/>
    <property type="match status" value="1"/>
</dbReference>
<dbReference type="NCBIfam" id="TIGR00003">
    <property type="entry name" value="copper ion binding protein"/>
    <property type="match status" value="1"/>
</dbReference>
<keyword evidence="4 16" id="KW-0812">Transmembrane</keyword>
<dbReference type="InterPro" id="IPR059000">
    <property type="entry name" value="ATPase_P-type_domA"/>
</dbReference>
<dbReference type="InterPro" id="IPR023214">
    <property type="entry name" value="HAD_sf"/>
</dbReference>
<dbReference type="PROSITE" id="PS50846">
    <property type="entry name" value="HMA_2"/>
    <property type="match status" value="2"/>
</dbReference>
<dbReference type="PRINTS" id="PR00119">
    <property type="entry name" value="CATATPASE"/>
</dbReference>
<feature type="transmembrane region" description="Helical" evidence="16">
    <location>
        <begin position="352"/>
        <end position="375"/>
    </location>
</feature>
<evidence type="ECO:0000313" key="19">
    <source>
        <dbReference type="Proteomes" id="UP000196158"/>
    </source>
</evidence>
<reference evidence="18 19" key="1">
    <citation type="submission" date="2017-04" db="EMBL/GenBank/DDBJ databases">
        <authorList>
            <person name="Afonso C.L."/>
            <person name="Miller P.J."/>
            <person name="Scott M.A."/>
            <person name="Spackman E."/>
            <person name="Goraichik I."/>
            <person name="Dimitrov K.M."/>
            <person name="Suarez D.L."/>
            <person name="Swayne D.E."/>
        </authorList>
    </citation>
    <scope>NUCLEOTIDE SEQUENCE [LARGE SCALE GENOMIC DNA]</scope>
</reference>
<dbReference type="GO" id="GO:0043682">
    <property type="term" value="F:P-type divalent copper transporter activity"/>
    <property type="evidence" value="ECO:0007669"/>
    <property type="project" value="TreeGrafter"/>
</dbReference>
<dbReference type="GO" id="GO:0030003">
    <property type="term" value="P:intracellular monoatomic cation homeostasis"/>
    <property type="evidence" value="ECO:0007669"/>
    <property type="project" value="UniProtKB-ARBA"/>
</dbReference>
<dbReference type="Pfam" id="PF00122">
    <property type="entry name" value="E1-E2_ATPase"/>
    <property type="match status" value="1"/>
</dbReference>
<comment type="similarity">
    <text evidence="2 16">Belongs to the cation transport ATPase (P-type) (TC 3.A.3) family. Type IB subfamily.</text>
</comment>
<dbReference type="InterPro" id="IPR001757">
    <property type="entry name" value="P_typ_ATPase"/>
</dbReference>
<dbReference type="STRING" id="1789683.A0A1X7R9G5"/>
<keyword evidence="11" id="KW-1278">Translocase</keyword>
<keyword evidence="8" id="KW-0187">Copper transport</keyword>
<dbReference type="InterPro" id="IPR006121">
    <property type="entry name" value="HMA_dom"/>
</dbReference>
<dbReference type="SUPFAM" id="SSF81665">
    <property type="entry name" value="Calcium ATPase, transmembrane domain M"/>
    <property type="match status" value="1"/>
</dbReference>
<dbReference type="AlphaFoldDB" id="A0A1X7R9G5"/>
<dbReference type="CDD" id="cd00371">
    <property type="entry name" value="HMA"/>
    <property type="match status" value="2"/>
</dbReference>
<evidence type="ECO:0000259" key="17">
    <source>
        <dbReference type="PROSITE" id="PS50846"/>
    </source>
</evidence>
<evidence type="ECO:0000256" key="14">
    <source>
        <dbReference type="ARBA" id="ARBA00023065"/>
    </source>
</evidence>
<dbReference type="SUPFAM" id="SSF81653">
    <property type="entry name" value="Calcium ATPase, transduction domain A"/>
    <property type="match status" value="1"/>
</dbReference>
<protein>
    <submittedName>
        <fullName evidence="18">Similar to Saccharomyces cerevisiae YDR270W CCC2 Cu(+2)-transporting P-type ATPase, required for export of copper from the cytosol into an extracytosolic compartment</fullName>
    </submittedName>
</protein>
<evidence type="ECO:0000313" key="18">
    <source>
        <dbReference type="EMBL" id="SMN22272.1"/>
    </source>
</evidence>
<dbReference type="Gene3D" id="3.40.1110.10">
    <property type="entry name" value="Calcium-transporting ATPase, cytoplasmic domain N"/>
    <property type="match status" value="1"/>
</dbReference>
<feature type="transmembrane region" description="Helical" evidence="16">
    <location>
        <begin position="584"/>
        <end position="611"/>
    </location>
</feature>
<keyword evidence="3" id="KW-0813">Transport</keyword>
<keyword evidence="14" id="KW-0406">Ion transport</keyword>
<dbReference type="InterPro" id="IPR036412">
    <property type="entry name" value="HAD-like_sf"/>
</dbReference>
<dbReference type="Pfam" id="PF00702">
    <property type="entry name" value="Hydrolase"/>
    <property type="match status" value="1"/>
</dbReference>
<dbReference type="GO" id="GO:0016020">
    <property type="term" value="C:membrane"/>
    <property type="evidence" value="ECO:0007669"/>
    <property type="project" value="UniProtKB-SubCell"/>
</dbReference>
<sequence length="1030" mass="113718">MGEGNIPLREAVVNISGMTCSACVQSIATQLEKMDMVSSVIISLSTCEGKVTYAADEPQGTVIKEEIEDCGFDCVVLRDTLVFTTTTTNVVTEKECTLRIGGMTCSACVNAIKSQLDKLPGVLNVDLSLLTEECVVKFDSQIVSKDDIKNCIEDCGFDANLIDMDECGQLQIVKTKFILYDDNDDYNTIIQKFDHLVTLRESLISIEVTSKITDNRIVTIEYNQSLLGIRDLIELCEQETRYKMVLDSSYDKSVQLNMLQKTQEISIWKTRCMKSCTIAIISMLMYMGIPMLDHKLIMNHTFPYNEVHGITGLYYRDIIGLVMASYVLFHIGIYFYISCWKSLMHGTGTMDTLITISTLSAYLFSLGSIICNIIWKADKLPSVVFDTAIMLIAFISIGKLLENRAKSQTSTALSHLIELSPNMCTLVISDDNTKEIPIELLQLGDIIEVKPGMKIPSDGSIVKGETEIDESLMTGESNLIYKKIGSHVIGGTINGPGHFYFKVTSVGSDTKLSQIISTIKNAQLTKTPIQKYADKLCAIFVPVILSLSVLTFITWYFISKSAMVNSFQTFISGEGSNVFKCLRIATSVVIVACPCALGLATPTAIMVGTGIGAQNGVLIKNGDAIEKCKDIKGFVFDKTGTLTTGMMTVENFNQLNEPKDLSSEELWTLIKVCESKSEHPVARTIVNYASLLLSKYDDNEIGEFGTDNCNIVMGQGLECDFTHQRTNKKYKVCIGFGSTLFPVSIQDEIRKLSQSDLSIETNNDGYTIAYVSINDSLVGNFEIVDRLRDDSYVTIQYLKSMGYKIYIVTGDNHFAASKIASALEIDITNVFSSIPPNGKCEVVKRLQNTSEPGSIIFVGDGINDSPALVTADLGIAVSTGTEIAIDAADIVILAGQSNSECPSTNASLKRLVYAIDISQRTYQRIKLNLFWALSYNTFMVPIAMGILVPWGITLPPMIAGMAMALSSVSVVLSSLQLKDWTPPVLESNQNYNDYKQTGLLPRLHNFLFFWRSNRTYQPLVDDLEMNTNLE</sequence>
<dbReference type="PANTHER" id="PTHR43520">
    <property type="entry name" value="ATP7, ISOFORM B"/>
    <property type="match status" value="1"/>
</dbReference>
<evidence type="ECO:0000256" key="3">
    <source>
        <dbReference type="ARBA" id="ARBA00022448"/>
    </source>
</evidence>
<dbReference type="PANTHER" id="PTHR43520:SF8">
    <property type="entry name" value="P-TYPE CU(+) TRANSPORTER"/>
    <property type="match status" value="1"/>
</dbReference>
<dbReference type="InterPro" id="IPR006122">
    <property type="entry name" value="HMA_Cu_ion-bd"/>
</dbReference>
<accession>A0A1X7R9G5</accession>
<evidence type="ECO:0000256" key="10">
    <source>
        <dbReference type="ARBA" id="ARBA00022842"/>
    </source>
</evidence>
<dbReference type="FunFam" id="2.70.150.10:FF:000002">
    <property type="entry name" value="Copper-transporting ATPase 1, putative"/>
    <property type="match status" value="1"/>
</dbReference>
<evidence type="ECO:0000256" key="15">
    <source>
        <dbReference type="ARBA" id="ARBA00023136"/>
    </source>
</evidence>
<dbReference type="SFLD" id="SFLDF00027">
    <property type="entry name" value="p-type_atpase"/>
    <property type="match status" value="1"/>
</dbReference>
<keyword evidence="15 16" id="KW-0472">Membrane</keyword>
<feature type="domain" description="HMA" evidence="17">
    <location>
        <begin position="94"/>
        <end position="160"/>
    </location>
</feature>
<evidence type="ECO:0000256" key="9">
    <source>
        <dbReference type="ARBA" id="ARBA00022840"/>
    </source>
</evidence>
<evidence type="ECO:0000256" key="7">
    <source>
        <dbReference type="ARBA" id="ARBA00022741"/>
    </source>
</evidence>
<evidence type="ECO:0000256" key="4">
    <source>
        <dbReference type="ARBA" id="ARBA00022692"/>
    </source>
</evidence>
<keyword evidence="12 16" id="KW-1133">Transmembrane helix</keyword>
<dbReference type="InterPro" id="IPR023299">
    <property type="entry name" value="ATPase_P-typ_cyto_dom_N"/>
</dbReference>
<dbReference type="GO" id="GO:0055070">
    <property type="term" value="P:copper ion homeostasis"/>
    <property type="evidence" value="ECO:0007669"/>
    <property type="project" value="TreeGrafter"/>
</dbReference>
<dbReference type="Pfam" id="PF00403">
    <property type="entry name" value="HMA"/>
    <property type="match status" value="2"/>
</dbReference>
<dbReference type="SUPFAM" id="SSF55008">
    <property type="entry name" value="HMA, heavy metal-associated domain"/>
    <property type="match status" value="2"/>
</dbReference>
<comment type="subcellular location">
    <subcellularLocation>
        <location evidence="1">Endomembrane system</location>
        <topology evidence="1">Multi-pass membrane protein</topology>
    </subcellularLocation>
    <subcellularLocation>
        <location evidence="16">Membrane</location>
    </subcellularLocation>
</comment>
<keyword evidence="9 16" id="KW-0067">ATP-binding</keyword>
<keyword evidence="13" id="KW-0186">Copper</keyword>
<dbReference type="GO" id="GO:0016887">
    <property type="term" value="F:ATP hydrolysis activity"/>
    <property type="evidence" value="ECO:0007669"/>
    <property type="project" value="InterPro"/>
</dbReference>
<evidence type="ECO:0000256" key="13">
    <source>
        <dbReference type="ARBA" id="ARBA00023008"/>
    </source>
</evidence>
<feature type="transmembrane region" description="Helical" evidence="16">
    <location>
        <begin position="536"/>
        <end position="558"/>
    </location>
</feature>
<dbReference type="FunFam" id="3.30.70.100:FF:000043">
    <property type="entry name" value="Copper-transporting ATPase 2"/>
    <property type="match status" value="2"/>
</dbReference>
<dbReference type="SUPFAM" id="SSF56784">
    <property type="entry name" value="HAD-like"/>
    <property type="match status" value="1"/>
</dbReference>
<dbReference type="SFLD" id="SFLDG00002">
    <property type="entry name" value="C1.7:_P-type_atpase_like"/>
    <property type="match status" value="1"/>
</dbReference>
<dbReference type="InterPro" id="IPR008250">
    <property type="entry name" value="ATPase_P-typ_transduc_dom_A_sf"/>
</dbReference>
<proteinExistence type="inferred from homology"/>
<feature type="transmembrane region" description="Helical" evidence="16">
    <location>
        <begin position="381"/>
        <end position="401"/>
    </location>
</feature>
<feature type="transmembrane region" description="Helical" evidence="16">
    <location>
        <begin position="276"/>
        <end position="298"/>
    </location>
</feature>
<keyword evidence="7 16" id="KW-0547">Nucleotide-binding</keyword>
<dbReference type="Proteomes" id="UP000196158">
    <property type="component" value="Unassembled WGS sequence"/>
</dbReference>
<dbReference type="EMBL" id="FXLY01000011">
    <property type="protein sequence ID" value="SMN22272.1"/>
    <property type="molecule type" value="Genomic_DNA"/>
</dbReference>
<dbReference type="Gene3D" id="3.30.70.100">
    <property type="match status" value="2"/>
</dbReference>
<evidence type="ECO:0000256" key="16">
    <source>
        <dbReference type="RuleBase" id="RU362081"/>
    </source>
</evidence>
<evidence type="ECO:0000256" key="8">
    <source>
        <dbReference type="ARBA" id="ARBA00022796"/>
    </source>
</evidence>
<dbReference type="InterPro" id="IPR044492">
    <property type="entry name" value="P_typ_ATPase_HD_dom"/>
</dbReference>
<dbReference type="SFLD" id="SFLDS00003">
    <property type="entry name" value="Haloacid_Dehalogenase"/>
    <property type="match status" value="1"/>
</dbReference>
<evidence type="ECO:0000256" key="1">
    <source>
        <dbReference type="ARBA" id="ARBA00004127"/>
    </source>
</evidence>
<keyword evidence="19" id="KW-1185">Reference proteome</keyword>
<dbReference type="NCBIfam" id="TIGR01494">
    <property type="entry name" value="ATPase_P-type"/>
    <property type="match status" value="2"/>
</dbReference>
<evidence type="ECO:0000256" key="11">
    <source>
        <dbReference type="ARBA" id="ARBA00022967"/>
    </source>
</evidence>
<keyword evidence="6" id="KW-0677">Repeat</keyword>
<dbReference type="GO" id="GO:0012505">
    <property type="term" value="C:endomembrane system"/>
    <property type="evidence" value="ECO:0007669"/>
    <property type="project" value="UniProtKB-SubCell"/>
</dbReference>
<evidence type="ECO:0000256" key="5">
    <source>
        <dbReference type="ARBA" id="ARBA00022723"/>
    </source>
</evidence>
<dbReference type="GO" id="GO:0005507">
    <property type="term" value="F:copper ion binding"/>
    <property type="evidence" value="ECO:0007669"/>
    <property type="project" value="InterPro"/>
</dbReference>
<name>A0A1X7R9G5_9SACH</name>
<dbReference type="PROSITE" id="PS00154">
    <property type="entry name" value="ATPASE_E1_E2"/>
    <property type="match status" value="1"/>
</dbReference>
<feature type="transmembrane region" description="Helical" evidence="16">
    <location>
        <begin position="318"/>
        <end position="340"/>
    </location>
</feature>
<feature type="transmembrane region" description="Helical" evidence="16">
    <location>
        <begin position="929"/>
        <end position="952"/>
    </location>
</feature>
<feature type="domain" description="HMA" evidence="17">
    <location>
        <begin position="9"/>
        <end position="75"/>
    </location>
</feature>
<dbReference type="InterPro" id="IPR023298">
    <property type="entry name" value="ATPase_P-typ_TM_dom_sf"/>
</dbReference>
<dbReference type="InterPro" id="IPR027256">
    <property type="entry name" value="P-typ_ATPase_IB"/>
</dbReference>
<dbReference type="NCBIfam" id="TIGR01525">
    <property type="entry name" value="ATPase-IB_hvy"/>
    <property type="match status" value="1"/>
</dbReference>
<evidence type="ECO:0000256" key="12">
    <source>
        <dbReference type="ARBA" id="ARBA00022989"/>
    </source>
</evidence>